<evidence type="ECO:0000259" key="4">
    <source>
        <dbReference type="Pfam" id="PF03364"/>
    </source>
</evidence>
<name>A0AAD9MTI2_9ANNE</name>
<feature type="domain" description="Coenzyme Q-binding protein COQ10 START" evidence="4">
    <location>
        <begin position="206"/>
        <end position="269"/>
    </location>
</feature>
<dbReference type="Pfam" id="PF03364">
    <property type="entry name" value="Polyketide_cyc"/>
    <property type="match status" value="2"/>
</dbReference>
<dbReference type="PANTHER" id="PTHR12901:SF10">
    <property type="entry name" value="COENZYME Q-BINDING PROTEIN COQ10, MITOCHONDRIAL"/>
    <property type="match status" value="1"/>
</dbReference>
<organism evidence="5 6">
    <name type="scientific">Paralvinella palmiformis</name>
    <dbReference type="NCBI Taxonomy" id="53620"/>
    <lineage>
        <taxon>Eukaryota</taxon>
        <taxon>Metazoa</taxon>
        <taxon>Spiralia</taxon>
        <taxon>Lophotrochozoa</taxon>
        <taxon>Annelida</taxon>
        <taxon>Polychaeta</taxon>
        <taxon>Sedentaria</taxon>
        <taxon>Canalipalpata</taxon>
        <taxon>Terebellida</taxon>
        <taxon>Terebelliformia</taxon>
        <taxon>Alvinellidae</taxon>
        <taxon>Paralvinella</taxon>
    </lineage>
</organism>
<dbReference type="InterPro" id="IPR044996">
    <property type="entry name" value="COQ10-like"/>
</dbReference>
<dbReference type="AlphaFoldDB" id="A0AAD9MTI2"/>
<dbReference type="InterPro" id="IPR005031">
    <property type="entry name" value="COQ10_START"/>
</dbReference>
<feature type="domain" description="Coenzyme Q-binding protein COQ10 START" evidence="4">
    <location>
        <begin position="87"/>
        <end position="187"/>
    </location>
</feature>
<evidence type="ECO:0000256" key="3">
    <source>
        <dbReference type="ARBA" id="ARBA00024947"/>
    </source>
</evidence>
<dbReference type="GO" id="GO:0045333">
    <property type="term" value="P:cellular respiration"/>
    <property type="evidence" value="ECO:0007669"/>
    <property type="project" value="InterPro"/>
</dbReference>
<gene>
    <name evidence="5" type="ORF">LSH36_830g00067</name>
</gene>
<evidence type="ECO:0000313" key="5">
    <source>
        <dbReference type="EMBL" id="KAK2143573.1"/>
    </source>
</evidence>
<comment type="similarity">
    <text evidence="1">Belongs to the COQ10 family.</text>
</comment>
<dbReference type="SUPFAM" id="SSF55961">
    <property type="entry name" value="Bet v1-like"/>
    <property type="match status" value="2"/>
</dbReference>
<comment type="function">
    <text evidence="3">Required for the function of coenzyme Q in the respiratory chain. May serve as a chaperone or may be involved in the transport of Q6 from its site of synthesis to the catalytic sites of the respiratory complexes.</text>
</comment>
<dbReference type="GO" id="GO:0005739">
    <property type="term" value="C:mitochondrion"/>
    <property type="evidence" value="ECO:0007669"/>
    <property type="project" value="TreeGrafter"/>
</dbReference>
<keyword evidence="6" id="KW-1185">Reference proteome</keyword>
<reference evidence="5" key="1">
    <citation type="journal article" date="2023" name="Mol. Biol. Evol.">
        <title>Third-Generation Sequencing Reveals the Adaptive Role of the Epigenome in Three Deep-Sea Polychaetes.</title>
        <authorList>
            <person name="Perez M."/>
            <person name="Aroh O."/>
            <person name="Sun Y."/>
            <person name="Lan Y."/>
            <person name="Juniper S.K."/>
            <person name="Young C.R."/>
            <person name="Angers B."/>
            <person name="Qian P.Y."/>
        </authorList>
    </citation>
    <scope>NUCLEOTIDE SEQUENCE</scope>
    <source>
        <strain evidence="5">P08H-3</strain>
    </source>
</reference>
<protein>
    <recommendedName>
        <fullName evidence="4">Coenzyme Q-binding protein COQ10 START domain-containing protein</fullName>
    </recommendedName>
</protein>
<proteinExistence type="inferred from homology"/>
<dbReference type="InterPro" id="IPR023393">
    <property type="entry name" value="START-like_dom_sf"/>
</dbReference>
<comment type="subunit">
    <text evidence="2">Interacts with coenzyme Q.</text>
</comment>
<evidence type="ECO:0000256" key="1">
    <source>
        <dbReference type="ARBA" id="ARBA00006885"/>
    </source>
</evidence>
<dbReference type="CDD" id="cd07813">
    <property type="entry name" value="COQ10p_like"/>
    <property type="match status" value="1"/>
</dbReference>
<dbReference type="EMBL" id="JAODUP010000830">
    <property type="protein sequence ID" value="KAK2143573.1"/>
    <property type="molecule type" value="Genomic_DNA"/>
</dbReference>
<dbReference type="PANTHER" id="PTHR12901">
    <property type="entry name" value="SPERM PROTEIN HOMOLOG"/>
    <property type="match status" value="1"/>
</dbReference>
<evidence type="ECO:0000256" key="2">
    <source>
        <dbReference type="ARBA" id="ARBA00011814"/>
    </source>
</evidence>
<dbReference type="GO" id="GO:0048039">
    <property type="term" value="F:ubiquinone binding"/>
    <property type="evidence" value="ECO:0007669"/>
    <property type="project" value="InterPro"/>
</dbReference>
<evidence type="ECO:0000313" key="6">
    <source>
        <dbReference type="Proteomes" id="UP001208570"/>
    </source>
</evidence>
<comment type="caution">
    <text evidence="5">The sequence shown here is derived from an EMBL/GenBank/DDBJ whole genome shotgun (WGS) entry which is preliminary data.</text>
</comment>
<accession>A0AAD9MTI2</accession>
<dbReference type="Proteomes" id="UP001208570">
    <property type="component" value="Unassembled WGS sequence"/>
</dbReference>
<sequence length="294" mass="33651">MAVSVAGRNGLRIGVIITTLGRQQTTNLLPTRCLCVLAAKNPVVHQDKSRNNVIVSQQRHFLPDFVNPFSRKKRGKRLEYSERRLLGYSMEQMFDVVSRVELYKEFVPWCKKSTVIKPKNEGPFHCKLTVGFPPVVEHYTSLVTIARPHLVKSEAKEGRLFNHLVTIWSFSPGLPDRPDSCTLDFSVPTYICLSHISNLQTLSAQSAVSYDGHLFNYLLNEWHFRPGLSDNPNTCTLEFTVSFEFRSTLHSHLAQMFFDEVVRTMVKSFLKRAESIYGPQSIRPSKKKVLLYET</sequence>
<dbReference type="Gene3D" id="3.30.530.20">
    <property type="match status" value="2"/>
</dbReference>